<dbReference type="GO" id="GO:0032259">
    <property type="term" value="P:methylation"/>
    <property type="evidence" value="ECO:0007669"/>
    <property type="project" value="UniProtKB-KW"/>
</dbReference>
<protein>
    <submittedName>
        <fullName evidence="8">Precorrin-3 methyltransferase</fullName>
    </submittedName>
</protein>
<dbReference type="InterPro" id="IPR014777">
    <property type="entry name" value="4pyrrole_Mease_sub1"/>
</dbReference>
<dbReference type="InterPro" id="IPR006363">
    <property type="entry name" value="Cbl_synth_CobJ/CibH_dom"/>
</dbReference>
<dbReference type="GO" id="GO:0009236">
    <property type="term" value="P:cobalamin biosynthetic process"/>
    <property type="evidence" value="ECO:0007669"/>
    <property type="project" value="UniProtKB-UniPathway"/>
</dbReference>
<feature type="compositionally biased region" description="Low complexity" evidence="6">
    <location>
        <begin position="18"/>
        <end position="44"/>
    </location>
</feature>
<dbReference type="PANTHER" id="PTHR47036">
    <property type="entry name" value="COBALT-FACTOR III C(17)-METHYLTRANSFERASE-RELATED"/>
    <property type="match status" value="1"/>
</dbReference>
<evidence type="ECO:0000313" key="9">
    <source>
        <dbReference type="Proteomes" id="UP000268233"/>
    </source>
</evidence>
<feature type="domain" description="Tetrapyrrole methylase" evidence="7">
    <location>
        <begin position="136"/>
        <end position="347"/>
    </location>
</feature>
<comment type="caution">
    <text evidence="8">The sequence shown here is derived from an EMBL/GenBank/DDBJ whole genome shotgun (WGS) entry which is preliminary data.</text>
</comment>
<dbReference type="Gene3D" id="3.40.1010.10">
    <property type="entry name" value="Cobalt-precorrin-4 Transmethylase, Domain 1"/>
    <property type="match status" value="1"/>
</dbReference>
<dbReference type="GeneID" id="64823756"/>
<name>A0A495R0P3_9EURY</name>
<feature type="compositionally biased region" description="Low complexity" evidence="6">
    <location>
        <begin position="53"/>
        <end position="82"/>
    </location>
</feature>
<dbReference type="SUPFAM" id="SSF53790">
    <property type="entry name" value="Tetrapyrrole methylase"/>
    <property type="match status" value="1"/>
</dbReference>
<sequence>MSTDNTTDASTETESKCGASEAGEARSASKNASSAERSSADRSSGQGPREDGTAASEAEAETDTASKCGASSASSSTETTPDTSDDSASKCGASSSSESSSSSSSSSCGASSSSESDEEEEVGATVDDFDAEPGQLIAVGLGPGQPEGMTARARSALLDAEHIVGYTTYVELLPDEITEGADDIYNTPMCGEVSRTEEAIDRALAGNDVAIIGSGDPNVYALAGLALEIIESKGATATMLDFDVVPGVPAAQSCAARVGAPLVNDTVSISLSDHLTDMPTIESRLHAAAKEGFTITVYNPWSRKRRDNYEKCCEILLEHRDPETPVGVVHAAGREDEQVEIVELGELPELGETDLVDMTTTLLVGNEDTYVWDDRMVTPRGYETKYDY</sequence>
<dbReference type="UniPathway" id="UPA00148"/>
<dbReference type="InterPro" id="IPR000878">
    <property type="entry name" value="4pyrrol_Mease"/>
</dbReference>
<dbReference type="Proteomes" id="UP000268233">
    <property type="component" value="Unassembled WGS sequence"/>
</dbReference>
<reference evidence="8 9" key="1">
    <citation type="submission" date="2018-10" db="EMBL/GenBank/DDBJ databases">
        <title>Genomic Encyclopedia of Archaeal and Bacterial Type Strains, Phase II (KMG-II): from individual species to whole genera.</title>
        <authorList>
            <person name="Goeker M."/>
        </authorList>
    </citation>
    <scope>NUCLEOTIDE SEQUENCE [LARGE SCALE GENOMIC DNA]</scope>
    <source>
        <strain evidence="8 9">DSM 11927</strain>
    </source>
</reference>
<accession>A0A495R0P3</accession>
<keyword evidence="4 8" id="KW-0808">Transferase</keyword>
<feature type="compositionally biased region" description="Polar residues" evidence="6">
    <location>
        <begin position="1"/>
        <end position="12"/>
    </location>
</feature>
<evidence type="ECO:0000256" key="1">
    <source>
        <dbReference type="ARBA" id="ARBA00004953"/>
    </source>
</evidence>
<evidence type="ECO:0000256" key="5">
    <source>
        <dbReference type="ARBA" id="ARBA00022691"/>
    </source>
</evidence>
<keyword evidence="9" id="KW-1185">Reference proteome</keyword>
<evidence type="ECO:0000256" key="3">
    <source>
        <dbReference type="ARBA" id="ARBA00022603"/>
    </source>
</evidence>
<dbReference type="GO" id="GO:0008168">
    <property type="term" value="F:methyltransferase activity"/>
    <property type="evidence" value="ECO:0007669"/>
    <property type="project" value="UniProtKB-KW"/>
</dbReference>
<evidence type="ECO:0000313" key="8">
    <source>
        <dbReference type="EMBL" id="RKS80881.1"/>
    </source>
</evidence>
<dbReference type="NCBIfam" id="TIGR01466">
    <property type="entry name" value="cobJ_cbiH"/>
    <property type="match status" value="1"/>
</dbReference>
<dbReference type="Gene3D" id="3.30.950.10">
    <property type="entry name" value="Methyltransferase, Cobalt-precorrin-4 Transmethylase, Domain 2"/>
    <property type="match status" value="1"/>
</dbReference>
<organism evidence="8 9">
    <name type="scientific">Haloarcula quadrata</name>
    <dbReference type="NCBI Taxonomy" id="182779"/>
    <lineage>
        <taxon>Archaea</taxon>
        <taxon>Methanobacteriati</taxon>
        <taxon>Methanobacteriota</taxon>
        <taxon>Stenosarchaea group</taxon>
        <taxon>Halobacteria</taxon>
        <taxon>Halobacteriales</taxon>
        <taxon>Haloarculaceae</taxon>
        <taxon>Haloarcula</taxon>
    </lineage>
</organism>
<dbReference type="InterPro" id="IPR051810">
    <property type="entry name" value="Precorrin_MeTrfase"/>
</dbReference>
<dbReference type="EMBL" id="RBWW01000001">
    <property type="protein sequence ID" value="RKS80881.1"/>
    <property type="molecule type" value="Genomic_DNA"/>
</dbReference>
<evidence type="ECO:0000259" key="7">
    <source>
        <dbReference type="Pfam" id="PF00590"/>
    </source>
</evidence>
<feature type="compositionally biased region" description="Low complexity" evidence="6">
    <location>
        <begin position="89"/>
        <end position="114"/>
    </location>
</feature>
<dbReference type="Pfam" id="PF00590">
    <property type="entry name" value="TP_methylase"/>
    <property type="match status" value="1"/>
</dbReference>
<proteinExistence type="predicted"/>
<feature type="region of interest" description="Disordered" evidence="6">
    <location>
        <begin position="1"/>
        <end position="124"/>
    </location>
</feature>
<dbReference type="CDD" id="cd11646">
    <property type="entry name" value="Precorrin_3B_C17_MT"/>
    <property type="match status" value="1"/>
</dbReference>
<dbReference type="InterPro" id="IPR035996">
    <property type="entry name" value="4pyrrol_Methylase_sf"/>
</dbReference>
<feature type="compositionally biased region" description="Acidic residues" evidence="6">
    <location>
        <begin position="115"/>
        <end position="124"/>
    </location>
</feature>
<gene>
    <name evidence="8" type="ORF">BDK61_0140</name>
</gene>
<dbReference type="RefSeq" id="WP_004964938.1">
    <property type="nucleotide sequence ID" value="NZ_RBWW01000001.1"/>
</dbReference>
<comment type="pathway">
    <text evidence="1">Cofactor biosynthesis; adenosylcobalamin biosynthesis.</text>
</comment>
<evidence type="ECO:0000256" key="6">
    <source>
        <dbReference type="SAM" id="MobiDB-lite"/>
    </source>
</evidence>
<evidence type="ECO:0000256" key="2">
    <source>
        <dbReference type="ARBA" id="ARBA00022573"/>
    </source>
</evidence>
<evidence type="ECO:0000256" key="4">
    <source>
        <dbReference type="ARBA" id="ARBA00022679"/>
    </source>
</evidence>
<keyword evidence="2" id="KW-0169">Cobalamin biosynthesis</keyword>
<dbReference type="PANTHER" id="PTHR47036:SF1">
    <property type="entry name" value="COBALT-FACTOR III C(17)-METHYLTRANSFERASE-RELATED"/>
    <property type="match status" value="1"/>
</dbReference>
<keyword evidence="3 8" id="KW-0489">Methyltransferase</keyword>
<dbReference type="InterPro" id="IPR014776">
    <property type="entry name" value="4pyrrole_Mease_sub2"/>
</dbReference>
<dbReference type="AlphaFoldDB" id="A0A495R0P3"/>
<keyword evidence="5" id="KW-0949">S-adenosyl-L-methionine</keyword>